<feature type="transmembrane region" description="Helical" evidence="1">
    <location>
        <begin position="16"/>
        <end position="35"/>
    </location>
</feature>
<dbReference type="RefSeq" id="WP_243309337.1">
    <property type="nucleotide sequence ID" value="NZ_JALGBI010000003.1"/>
</dbReference>
<keyword evidence="1" id="KW-0812">Transmembrane</keyword>
<protein>
    <submittedName>
        <fullName evidence="2">Uncharacterized protein</fullName>
    </submittedName>
</protein>
<organism evidence="2 3">
    <name type="scientific">Variovorax terrae</name>
    <dbReference type="NCBI Taxonomy" id="2923278"/>
    <lineage>
        <taxon>Bacteria</taxon>
        <taxon>Pseudomonadati</taxon>
        <taxon>Pseudomonadota</taxon>
        <taxon>Betaproteobacteria</taxon>
        <taxon>Burkholderiales</taxon>
        <taxon>Comamonadaceae</taxon>
        <taxon>Variovorax</taxon>
    </lineage>
</organism>
<dbReference type="Proteomes" id="UP001139447">
    <property type="component" value="Unassembled WGS sequence"/>
</dbReference>
<sequence>MDSLSALQSLGLTLPSPAYLAGALLFGLIGMAAWWRGKKTQQRRTRWLGLALMLYPYVVPQTWLLYLVGAALCVGLWLG</sequence>
<dbReference type="EMBL" id="JALGBI010000003">
    <property type="protein sequence ID" value="MCJ0765742.1"/>
    <property type="molecule type" value="Genomic_DNA"/>
</dbReference>
<keyword evidence="1" id="KW-1133">Transmembrane helix</keyword>
<accession>A0A9X2ARL3</accession>
<reference evidence="2" key="1">
    <citation type="submission" date="2022-03" db="EMBL/GenBank/DDBJ databases">
        <authorList>
            <person name="Woo C.Y."/>
        </authorList>
    </citation>
    <scope>NUCLEOTIDE SEQUENCE</scope>
    <source>
        <strain evidence="2">CYS-02</strain>
    </source>
</reference>
<name>A0A9X2ARL3_9BURK</name>
<keyword evidence="1" id="KW-0472">Membrane</keyword>
<gene>
    <name evidence="2" type="ORF">MMF98_21220</name>
</gene>
<evidence type="ECO:0000313" key="3">
    <source>
        <dbReference type="Proteomes" id="UP001139447"/>
    </source>
</evidence>
<keyword evidence="3" id="KW-1185">Reference proteome</keyword>
<comment type="caution">
    <text evidence="2">The sequence shown here is derived from an EMBL/GenBank/DDBJ whole genome shotgun (WGS) entry which is preliminary data.</text>
</comment>
<feature type="transmembrane region" description="Helical" evidence="1">
    <location>
        <begin position="47"/>
        <end position="78"/>
    </location>
</feature>
<proteinExistence type="predicted"/>
<dbReference type="AlphaFoldDB" id="A0A9X2ARL3"/>
<evidence type="ECO:0000256" key="1">
    <source>
        <dbReference type="SAM" id="Phobius"/>
    </source>
</evidence>
<evidence type="ECO:0000313" key="2">
    <source>
        <dbReference type="EMBL" id="MCJ0765742.1"/>
    </source>
</evidence>